<organism evidence="1 2">
    <name type="scientific">Rangifer tarandus platyrhynchus</name>
    <name type="common">Svalbard reindeer</name>
    <dbReference type="NCBI Taxonomy" id="3082113"/>
    <lineage>
        <taxon>Eukaryota</taxon>
        <taxon>Metazoa</taxon>
        <taxon>Chordata</taxon>
        <taxon>Craniata</taxon>
        <taxon>Vertebrata</taxon>
        <taxon>Euteleostomi</taxon>
        <taxon>Mammalia</taxon>
        <taxon>Eutheria</taxon>
        <taxon>Laurasiatheria</taxon>
        <taxon>Artiodactyla</taxon>
        <taxon>Ruminantia</taxon>
        <taxon>Pecora</taxon>
        <taxon>Cervidae</taxon>
        <taxon>Odocoileinae</taxon>
        <taxon>Rangifer</taxon>
    </lineage>
</organism>
<evidence type="ECO:0000313" key="1">
    <source>
        <dbReference type="EMBL" id="CAI9179256.1"/>
    </source>
</evidence>
<keyword evidence="2" id="KW-1185">Reference proteome</keyword>
<name>A0ABN9A1R8_RANTA</name>
<proteinExistence type="predicted"/>
<dbReference type="EMBL" id="OX459945">
    <property type="protein sequence ID" value="CAI9179256.1"/>
    <property type="molecule type" value="Genomic_DNA"/>
</dbReference>
<dbReference type="Proteomes" id="UP001176941">
    <property type="component" value="Chromosome 9"/>
</dbReference>
<protein>
    <submittedName>
        <fullName evidence="1">Uncharacterized protein</fullName>
    </submittedName>
</protein>
<sequence length="118" mass="13276">MIKRSLGKSLEIMVVCAESWICIWGANAEVHRKAVTHAFYWNCCQGQNAGLEGPWPWQHCWLQSAHLLACSDDMMLCPACEEHICPGTITVSTGLEPFPEAELECLPMWAQSRIFIVL</sequence>
<gene>
    <name evidence="1" type="ORF">MRATA1EN1_LOCUS28218</name>
</gene>
<accession>A0ABN9A1R8</accession>
<evidence type="ECO:0000313" key="2">
    <source>
        <dbReference type="Proteomes" id="UP001176941"/>
    </source>
</evidence>
<reference evidence="1" key="1">
    <citation type="submission" date="2023-04" db="EMBL/GenBank/DDBJ databases">
        <authorList>
            <consortium name="ELIXIR-Norway"/>
        </authorList>
    </citation>
    <scope>NUCLEOTIDE SEQUENCE [LARGE SCALE GENOMIC DNA]</scope>
</reference>